<evidence type="ECO:0008006" key="3">
    <source>
        <dbReference type="Google" id="ProtNLM"/>
    </source>
</evidence>
<comment type="caution">
    <text evidence="1">The sequence shown here is derived from an EMBL/GenBank/DDBJ whole genome shotgun (WGS) entry which is preliminary data.</text>
</comment>
<reference evidence="1 2" key="1">
    <citation type="journal article" date="2023" name="Microb. Genom.">
        <title>Mesoterricola silvestris gen. nov., sp. nov., Mesoterricola sediminis sp. nov., Geothrix oryzae sp. nov., Geothrix edaphica sp. nov., Geothrix rubra sp. nov., and Geothrix limicola sp. nov., six novel members of Acidobacteriota isolated from soils.</title>
        <authorList>
            <person name="Weisberg A.J."/>
            <person name="Pearce E."/>
            <person name="Kramer C.G."/>
            <person name="Chang J.H."/>
            <person name="Clarke C.R."/>
        </authorList>
    </citation>
    <scope>NUCLEOTIDE SEQUENCE [LARGE SCALE GENOMIC DNA]</scope>
    <source>
        <strain evidence="1 2">ID09-01A</strain>
    </source>
</reference>
<sequence>MAGSYGPWDRVHDLFRRRQCYGTRARLVIRLQAEADARSVIT</sequence>
<name>A0ABU4NVD0_9ACTN</name>
<evidence type="ECO:0000313" key="1">
    <source>
        <dbReference type="EMBL" id="MDX3706975.1"/>
    </source>
</evidence>
<accession>A0ABU4NVD0</accession>
<dbReference type="RefSeq" id="WP_279616679.1">
    <property type="nucleotide sequence ID" value="NZ_JARAUR010000056.1"/>
</dbReference>
<protein>
    <recommendedName>
        <fullName evidence="3">Transposase</fullName>
    </recommendedName>
</protein>
<proteinExistence type="predicted"/>
<dbReference type="EMBL" id="JARAYU010000038">
    <property type="protein sequence ID" value="MDX3706975.1"/>
    <property type="molecule type" value="Genomic_DNA"/>
</dbReference>
<evidence type="ECO:0000313" key="2">
    <source>
        <dbReference type="Proteomes" id="UP001271274"/>
    </source>
</evidence>
<dbReference type="Proteomes" id="UP001271274">
    <property type="component" value="Unassembled WGS sequence"/>
</dbReference>
<keyword evidence="2" id="KW-1185">Reference proteome</keyword>
<gene>
    <name evidence="1" type="ORF">PV662_46340</name>
</gene>
<organism evidence="1 2">
    <name type="scientific">Streptomyces europaeiscabiei</name>
    <dbReference type="NCBI Taxonomy" id="146819"/>
    <lineage>
        <taxon>Bacteria</taxon>
        <taxon>Bacillati</taxon>
        <taxon>Actinomycetota</taxon>
        <taxon>Actinomycetes</taxon>
        <taxon>Kitasatosporales</taxon>
        <taxon>Streptomycetaceae</taxon>
        <taxon>Streptomyces</taxon>
    </lineage>
</organism>